<organism evidence="14 15">
    <name type="scientific">Raphanus sativus</name>
    <name type="common">Radish</name>
    <name type="synonym">Raphanus raphanistrum var. sativus</name>
    <dbReference type="NCBI Taxonomy" id="3726"/>
    <lineage>
        <taxon>Eukaryota</taxon>
        <taxon>Viridiplantae</taxon>
        <taxon>Streptophyta</taxon>
        <taxon>Embryophyta</taxon>
        <taxon>Tracheophyta</taxon>
        <taxon>Spermatophyta</taxon>
        <taxon>Magnoliopsida</taxon>
        <taxon>eudicotyledons</taxon>
        <taxon>Gunneridae</taxon>
        <taxon>Pentapetalae</taxon>
        <taxon>rosids</taxon>
        <taxon>malvids</taxon>
        <taxon>Brassicales</taxon>
        <taxon>Brassicaceae</taxon>
        <taxon>Brassiceae</taxon>
        <taxon>Raphanus</taxon>
    </lineage>
</organism>
<feature type="region of interest" description="Disordered" evidence="12">
    <location>
        <begin position="211"/>
        <end position="267"/>
    </location>
</feature>
<evidence type="ECO:0000313" key="15">
    <source>
        <dbReference type="RefSeq" id="XP_018488260.2"/>
    </source>
</evidence>
<gene>
    <name evidence="15" type="primary">LOC108858904</name>
</gene>
<dbReference type="Gene3D" id="1.20.910.10">
    <property type="entry name" value="Heme oxygenase-like"/>
    <property type="match status" value="1"/>
</dbReference>
<feature type="compositionally biased region" description="Basic and acidic residues" evidence="12">
    <location>
        <begin position="217"/>
        <end position="235"/>
    </location>
</feature>
<dbReference type="FunFam" id="1.20.910.10:FF:000007">
    <property type="entry name" value="Bifunctional TENA-E protein"/>
    <property type="match status" value="1"/>
</dbReference>
<dbReference type="Proteomes" id="UP000504610">
    <property type="component" value="Unplaced"/>
</dbReference>
<keyword evidence="5" id="KW-0784">Thiamine biosynthesis</keyword>
<comment type="catalytic activity">
    <reaction evidence="1">
        <text>4-amino-5-aminomethyl-2-methylpyrimidine + H2O = 4-amino-5-hydroxymethyl-2-methylpyrimidine + NH4(+)</text>
        <dbReference type="Rhea" id="RHEA:31799"/>
        <dbReference type="ChEBI" id="CHEBI:15377"/>
        <dbReference type="ChEBI" id="CHEBI:16892"/>
        <dbReference type="ChEBI" id="CHEBI:28938"/>
        <dbReference type="ChEBI" id="CHEBI:63416"/>
        <dbReference type="EC" id="3.5.99.2"/>
    </reaction>
</comment>
<dbReference type="OrthoDB" id="37730at2759"/>
<evidence type="ECO:0000256" key="11">
    <source>
        <dbReference type="ARBA" id="ARBA00082825"/>
    </source>
</evidence>
<comment type="pathway">
    <text evidence="2">Cofactor biosynthesis; thiamine diphosphate biosynthesis.</text>
</comment>
<evidence type="ECO:0000256" key="8">
    <source>
        <dbReference type="ARBA" id="ARBA00060919"/>
    </source>
</evidence>
<keyword evidence="6" id="KW-1015">Disulfide bond</keyword>
<dbReference type="GO" id="GO:0050334">
    <property type="term" value="F:thiaminase activity"/>
    <property type="evidence" value="ECO:0007669"/>
    <property type="project" value="UniProtKB-EC"/>
</dbReference>
<feature type="compositionally biased region" description="Polar residues" evidence="12">
    <location>
        <begin position="237"/>
        <end position="254"/>
    </location>
</feature>
<evidence type="ECO:0000256" key="7">
    <source>
        <dbReference type="ARBA" id="ARBA00050721"/>
    </source>
</evidence>
<keyword evidence="4" id="KW-0378">Hydrolase</keyword>
<dbReference type="PANTHER" id="PTHR43198">
    <property type="entry name" value="BIFUNCTIONAL TH2 PROTEIN"/>
    <property type="match status" value="1"/>
</dbReference>
<evidence type="ECO:0000256" key="10">
    <source>
        <dbReference type="ARBA" id="ARBA00079571"/>
    </source>
</evidence>
<evidence type="ECO:0000256" key="3">
    <source>
        <dbReference type="ARBA" id="ARBA00012684"/>
    </source>
</evidence>
<dbReference type="InterPro" id="IPR004305">
    <property type="entry name" value="Thiaminase-2/PQQC"/>
</dbReference>
<proteinExistence type="inferred from homology"/>
<dbReference type="GeneID" id="108858904"/>
<evidence type="ECO:0000256" key="5">
    <source>
        <dbReference type="ARBA" id="ARBA00022977"/>
    </source>
</evidence>
<protein>
    <recommendedName>
        <fullName evidence="3">aminopyrimidine aminohydrolase</fullName>
        <ecNumber evidence="3">3.5.99.2</ecNumber>
    </recommendedName>
    <alternativeName>
        <fullName evidence="10">Aminopyrimidine aminohydrolase</fullName>
    </alternativeName>
    <alternativeName>
        <fullName evidence="11">Formylaminopyrimidine amidohydrolase</fullName>
    </alternativeName>
    <alternativeName>
        <fullName evidence="9">Formylaminopyrimidine deformylase</fullName>
    </alternativeName>
</protein>
<evidence type="ECO:0000256" key="4">
    <source>
        <dbReference type="ARBA" id="ARBA00022801"/>
    </source>
</evidence>
<evidence type="ECO:0000256" key="9">
    <source>
        <dbReference type="ARBA" id="ARBA00077314"/>
    </source>
</evidence>
<dbReference type="SUPFAM" id="SSF48613">
    <property type="entry name" value="Heme oxygenase-like"/>
    <property type="match status" value="1"/>
</dbReference>
<accession>A0A6J0NV09</accession>
<dbReference type="CDD" id="cd19357">
    <property type="entry name" value="TenA_E_At3g16990-like"/>
    <property type="match status" value="1"/>
</dbReference>
<dbReference type="EC" id="3.5.99.2" evidence="3"/>
<comment type="similarity">
    <text evidence="8">Belongs to the thiaminase-2 family.</text>
</comment>
<dbReference type="PANTHER" id="PTHR43198:SF5">
    <property type="entry name" value="BIFUNCTIONAL TENA-E PROTEIN"/>
    <property type="match status" value="1"/>
</dbReference>
<dbReference type="KEGG" id="rsz:108858904"/>
<evidence type="ECO:0000256" key="1">
    <source>
        <dbReference type="ARBA" id="ARBA00001881"/>
    </source>
</evidence>
<reference evidence="15" key="1">
    <citation type="submission" date="2025-08" db="UniProtKB">
        <authorList>
            <consortium name="RefSeq"/>
        </authorList>
    </citation>
    <scope>IDENTIFICATION</scope>
    <source>
        <tissue evidence="15">Leaf</tissue>
    </source>
</reference>
<dbReference type="RefSeq" id="XP_018488260.2">
    <property type="nucleotide sequence ID" value="XM_018632758.2"/>
</dbReference>
<comment type="catalytic activity">
    <reaction evidence="7">
        <text>N-formyl-4-amino-5-aminomethyl-2-methylpyrimidine + H2O = 4-amino-5-aminomethyl-2-methylpyrimidine + formate</text>
        <dbReference type="Rhea" id="RHEA:46212"/>
        <dbReference type="ChEBI" id="CHEBI:15377"/>
        <dbReference type="ChEBI" id="CHEBI:15740"/>
        <dbReference type="ChEBI" id="CHEBI:63416"/>
        <dbReference type="ChEBI" id="CHEBI:85895"/>
    </reaction>
</comment>
<name>A0A6J0NV09_RAPSA</name>
<dbReference type="GO" id="GO:0009228">
    <property type="term" value="P:thiamine biosynthetic process"/>
    <property type="evidence" value="ECO:0007669"/>
    <property type="project" value="UniProtKB-KW"/>
</dbReference>
<dbReference type="AlphaFoldDB" id="A0A6J0NV09"/>
<dbReference type="GO" id="GO:0005829">
    <property type="term" value="C:cytosol"/>
    <property type="evidence" value="ECO:0007669"/>
    <property type="project" value="TreeGrafter"/>
</dbReference>
<feature type="domain" description="Thiaminase-2/PQQC" evidence="13">
    <location>
        <begin position="15"/>
        <end position="207"/>
    </location>
</feature>
<sequence>MEKPEKRGVIDTWLDKHHSLYTAATRHDFVISILDGSVDLSSFKTWLGQDYLFVREFAPFVANVLIRAGKESGETSDMEVVLGGLASLNDEIEWFKSEGSKWGVDFSTVVAQKANKEYRRFLEGLMSSEVEYGVVMTAFWAIEAVYQESFAHCLENGNKTPGELTGACNRWGNDGFRQYCSSVKNIAERCLENASGEALVEAEDVLIDESSTNGNRLTREQKGKQKMGFPEEEKPSYQPNKSGPKFESTQQRLSLGNEEKSRKSKVQKQCVTQAVAEDVNGVKLANRFSALDLEDVYD</sequence>
<dbReference type="Pfam" id="PF03070">
    <property type="entry name" value="TENA_THI-4"/>
    <property type="match status" value="1"/>
</dbReference>
<keyword evidence="14" id="KW-1185">Reference proteome</keyword>
<evidence type="ECO:0000259" key="13">
    <source>
        <dbReference type="Pfam" id="PF03070"/>
    </source>
</evidence>
<evidence type="ECO:0000256" key="12">
    <source>
        <dbReference type="SAM" id="MobiDB-lite"/>
    </source>
</evidence>
<evidence type="ECO:0000313" key="14">
    <source>
        <dbReference type="Proteomes" id="UP000504610"/>
    </source>
</evidence>
<evidence type="ECO:0000256" key="6">
    <source>
        <dbReference type="ARBA" id="ARBA00023157"/>
    </source>
</evidence>
<dbReference type="InterPro" id="IPR050967">
    <property type="entry name" value="Thiamine_Salvage_TenA"/>
</dbReference>
<dbReference type="InterPro" id="IPR016084">
    <property type="entry name" value="Haem_Oase-like_multi-hlx"/>
</dbReference>
<evidence type="ECO:0000256" key="2">
    <source>
        <dbReference type="ARBA" id="ARBA00004948"/>
    </source>
</evidence>